<name>A0ABN9S1B9_9DINO</name>
<accession>A0ABN9S1B9</accession>
<reference evidence="1" key="1">
    <citation type="submission" date="2023-10" db="EMBL/GenBank/DDBJ databases">
        <authorList>
            <person name="Chen Y."/>
            <person name="Shah S."/>
            <person name="Dougan E. K."/>
            <person name="Thang M."/>
            <person name="Chan C."/>
        </authorList>
    </citation>
    <scope>NUCLEOTIDE SEQUENCE [LARGE SCALE GENOMIC DNA]</scope>
</reference>
<sequence>MSPHSCSAFGILGHLSRLCILTSTSSDTGITQDQLDGMPAAGKAPWTLFAVAILFQGVPDAIAIMVQVGDRVNHDIFEHNASRTSAHTQATPPPHHLNFTGCTSSFDQAGYPCTEAIDGQFDDSTNGWAYFSYLPASVELTLDSPSSVSSLVLYSGVGRADHHINDFAIVVKVGGGYQPISGLAFAGFVGAGNIDGNTVTCFGQEVISLTFDAAHNVTAIKIVVFGSDAPNDNAVLSEVFAYAPEILSVPVVAGDFGIVGCQSPLIDIASSYDCERAANSMRRPWMGNVSISDITFEGCILSDPAADLIDCGGCVWWKTNPASDGSWCVGAGIICDGASNVKYGQVCVAPVPAPTPAATPATTAAPTPLATAAATTAAPTPFATTAAPTSTSSGPMVSSVGDPHLVNTHGQKFDLLQAGRHTLINIPRWARKRANFRVQARASRIGAGCADIYVTEINISGSWAQRHRAADLRWVAEAVRPGKAKWMKFYNTISVKIVHGYTVQNAKYLNIFVKGLEKTKAQVGGLLGEDDHTVATTPDRGCKKRMTM</sequence>
<evidence type="ECO:0000313" key="1">
    <source>
        <dbReference type="EMBL" id="CAK0825359.1"/>
    </source>
</evidence>
<proteinExistence type="predicted"/>
<protein>
    <submittedName>
        <fullName evidence="1">Uncharacterized protein</fullName>
    </submittedName>
</protein>
<dbReference type="EMBL" id="CAUYUJ010008903">
    <property type="protein sequence ID" value="CAK0825359.1"/>
    <property type="molecule type" value="Genomic_DNA"/>
</dbReference>
<evidence type="ECO:0000313" key="2">
    <source>
        <dbReference type="Proteomes" id="UP001189429"/>
    </source>
</evidence>
<gene>
    <name evidence="1" type="ORF">PCOR1329_LOCUS25500</name>
</gene>
<keyword evidence="2" id="KW-1185">Reference proteome</keyword>
<dbReference type="Proteomes" id="UP001189429">
    <property type="component" value="Unassembled WGS sequence"/>
</dbReference>
<comment type="caution">
    <text evidence="1">The sequence shown here is derived from an EMBL/GenBank/DDBJ whole genome shotgun (WGS) entry which is preliminary data.</text>
</comment>
<organism evidence="1 2">
    <name type="scientific">Prorocentrum cordatum</name>
    <dbReference type="NCBI Taxonomy" id="2364126"/>
    <lineage>
        <taxon>Eukaryota</taxon>
        <taxon>Sar</taxon>
        <taxon>Alveolata</taxon>
        <taxon>Dinophyceae</taxon>
        <taxon>Prorocentrales</taxon>
        <taxon>Prorocentraceae</taxon>
        <taxon>Prorocentrum</taxon>
    </lineage>
</organism>